<dbReference type="SUPFAM" id="SSF81321">
    <property type="entry name" value="Family A G protein-coupled receptor-like"/>
    <property type="match status" value="1"/>
</dbReference>
<evidence type="ECO:0000256" key="12">
    <source>
        <dbReference type="ARBA" id="ARBA00023224"/>
    </source>
</evidence>
<feature type="transmembrane region" description="Helical" evidence="13">
    <location>
        <begin position="12"/>
        <end position="35"/>
    </location>
</feature>
<dbReference type="FunFam" id="1.20.1070.10:FF:000033">
    <property type="entry name" value="Vomeronasal type-1 receptor"/>
    <property type="match status" value="1"/>
</dbReference>
<evidence type="ECO:0000313" key="27">
    <source>
        <dbReference type="EMBL" id="AWV49619.1"/>
    </source>
</evidence>
<evidence type="ECO:0000313" key="15">
    <source>
        <dbReference type="EMBL" id="AWV49581.1"/>
    </source>
</evidence>
<evidence type="ECO:0000313" key="20">
    <source>
        <dbReference type="EMBL" id="AWV49595.1"/>
    </source>
</evidence>
<evidence type="ECO:0000256" key="5">
    <source>
        <dbReference type="ARBA" id="ARBA00022507"/>
    </source>
</evidence>
<feature type="domain" description="G-protein coupled receptors family 1 profile" evidence="14">
    <location>
        <begin position="22"/>
        <end position="287"/>
    </location>
</feature>
<keyword evidence="4 13" id="KW-1003">Cell membrane</keyword>
<keyword evidence="9 13" id="KW-0472">Membrane</keyword>
<dbReference type="EMBL" id="MF119372">
    <property type="protein sequence ID" value="AWV49623.1"/>
    <property type="molecule type" value="Genomic_DNA"/>
</dbReference>
<evidence type="ECO:0000313" key="30">
    <source>
        <dbReference type="EMBL" id="AWV49623.1"/>
    </source>
</evidence>
<evidence type="ECO:0000256" key="4">
    <source>
        <dbReference type="ARBA" id="ARBA00022475"/>
    </source>
</evidence>
<proteinExistence type="inferred from homology"/>
<evidence type="ECO:0000313" key="34">
    <source>
        <dbReference type="EMBL" id="AWV49634.1"/>
    </source>
</evidence>
<evidence type="ECO:0000256" key="8">
    <source>
        <dbReference type="ARBA" id="ARBA00023040"/>
    </source>
</evidence>
<dbReference type="GO" id="GO:0005886">
    <property type="term" value="C:plasma membrane"/>
    <property type="evidence" value="ECO:0007669"/>
    <property type="project" value="UniProtKB-SubCell"/>
</dbReference>
<feature type="transmembrane region" description="Helical" evidence="13">
    <location>
        <begin position="233"/>
        <end position="250"/>
    </location>
</feature>
<evidence type="ECO:0000256" key="9">
    <source>
        <dbReference type="ARBA" id="ARBA00023136"/>
    </source>
</evidence>
<dbReference type="EMBL" id="MF119362">
    <property type="protein sequence ID" value="AWV49613.1"/>
    <property type="molecule type" value="Genomic_DNA"/>
</dbReference>
<dbReference type="PANTHER" id="PTHR24062">
    <property type="entry name" value="VOMERONASAL TYPE-1 RECEPTOR"/>
    <property type="match status" value="1"/>
</dbReference>
<evidence type="ECO:0000256" key="7">
    <source>
        <dbReference type="ARBA" id="ARBA00022989"/>
    </source>
</evidence>
<dbReference type="GO" id="GO:0016503">
    <property type="term" value="F:pheromone receptor activity"/>
    <property type="evidence" value="ECO:0007669"/>
    <property type="project" value="InterPro"/>
</dbReference>
<dbReference type="GO" id="GO:0007606">
    <property type="term" value="P:sensory perception of chemical stimulus"/>
    <property type="evidence" value="ECO:0007669"/>
    <property type="project" value="UniProtKB-ARBA"/>
</dbReference>
<dbReference type="Gene3D" id="1.20.1070.10">
    <property type="entry name" value="Rhodopsin 7-helix transmembrane proteins"/>
    <property type="match status" value="1"/>
</dbReference>
<sequence>MLQRDPAFGGFLISQLCVGVLGNSLFLVLYVYTFLVQPRFKKPIDVIFMHLTLVNMLTIIFILVPAIVSSFGVSQFLNNAGCKVVLYIFRVTRGLSICTTCILSTFQSIIITPSNSQWVWLKSKLSTWTFYFFLFSWFINLIIYVRVIETVMAKTNYTRAGCGYSQAYCEVTEFGNIKPEFFLSVILIRDHFFVVLMMWTSLYMVILLYRHRKRAQHVHSTRLSSQSSPERKATQNILLLVSCFVFFFWVNDFVTLYEFYMPEKMTRLRGLNTVLTTCYPTISPFLLMKNSKVISQFTSSQSLLRITGFQRALRD</sequence>
<comment type="subcellular location">
    <subcellularLocation>
        <location evidence="2 13">Cell membrane</location>
        <topology evidence="2 13">Multi-pass membrane protein</topology>
    </subcellularLocation>
</comment>
<dbReference type="GO" id="GO:0019236">
    <property type="term" value="P:response to pheromone"/>
    <property type="evidence" value="ECO:0007669"/>
    <property type="project" value="UniProtKB-KW"/>
</dbReference>
<dbReference type="EMBL" id="MF119346">
    <property type="protein sequence ID" value="AWV49597.1"/>
    <property type="molecule type" value="Genomic_DNA"/>
</dbReference>
<keyword evidence="6 13" id="KW-0812">Transmembrane</keyword>
<reference evidence="34" key="1">
    <citation type="submission" date="2017-05" db="EMBL/GenBank/DDBJ databases">
        <authorList>
            <person name="Jiao H."/>
            <person name="Zhao H."/>
        </authorList>
    </citation>
    <scope>NUCLEOTIDE SEQUENCE</scope>
    <source>
        <strain evidence="21">B10-1</strain>
        <strain evidence="22">B10-2</strain>
        <strain evidence="15">B2-2</strain>
        <strain evidence="16">B3-2</strain>
        <strain evidence="17">B6-2</strain>
        <strain evidence="18">B7-2</strain>
        <strain evidence="19">B8-2</strain>
        <strain evidence="20">B9-2</strain>
        <strain evidence="23">C1-2</strain>
        <strain evidence="33">C10-2</strain>
        <strain evidence="34">C13-1</strain>
        <strain evidence="35">C13-2</strain>
        <strain evidence="24">C2-2</strain>
        <strain evidence="25">C3-2</strain>
        <strain evidence="26">C4-1</strain>
        <strain evidence="27">C5-2</strain>
        <strain evidence="28">C6-2</strain>
        <strain evidence="29">C7-1</strain>
        <strain evidence="30">C7-2</strain>
        <strain evidence="31">C8-1</strain>
        <strain evidence="32">C8-2</strain>
        <tissue evidence="34">Muscle</tissue>
    </source>
</reference>
<dbReference type="EMBL" id="MF119364">
    <property type="protein sequence ID" value="AWV49615.1"/>
    <property type="molecule type" value="Genomic_DNA"/>
</dbReference>
<protein>
    <recommendedName>
        <fullName evidence="13">Vomeronasal type-1 receptor</fullName>
    </recommendedName>
</protein>
<evidence type="ECO:0000256" key="1">
    <source>
        <dbReference type="ARBA" id="ARBA00003878"/>
    </source>
</evidence>
<dbReference type="EMBL" id="MF119383">
    <property type="protein sequence ID" value="AWV49634.1"/>
    <property type="molecule type" value="Genomic_DNA"/>
</dbReference>
<dbReference type="EMBL" id="MF119365">
    <property type="protein sequence ID" value="AWV49616.1"/>
    <property type="molecule type" value="Genomic_DNA"/>
</dbReference>
<evidence type="ECO:0000313" key="16">
    <source>
        <dbReference type="EMBL" id="AWV49583.1"/>
    </source>
</evidence>
<dbReference type="PROSITE" id="PS50262">
    <property type="entry name" value="G_PROTEIN_RECEP_F1_2"/>
    <property type="match status" value="1"/>
</dbReference>
<dbReference type="EMBL" id="MF119340">
    <property type="protein sequence ID" value="AWV49591.1"/>
    <property type="molecule type" value="Genomic_DNA"/>
</dbReference>
<dbReference type="EMBL" id="MF119345">
    <property type="protein sequence ID" value="AWV49596.1"/>
    <property type="molecule type" value="Genomic_DNA"/>
</dbReference>
<keyword evidence="12 13" id="KW-0807">Transducer</keyword>
<evidence type="ECO:0000313" key="32">
    <source>
        <dbReference type="EMBL" id="AWV49625.1"/>
    </source>
</evidence>
<evidence type="ECO:0000313" key="22">
    <source>
        <dbReference type="EMBL" id="AWV49597.1"/>
    </source>
</evidence>
<comment type="similarity">
    <text evidence="3 13">Belongs to the G-protein coupled receptor 1 family.</text>
</comment>
<dbReference type="EMBL" id="MF119332">
    <property type="protein sequence ID" value="AWV49583.1"/>
    <property type="molecule type" value="Genomic_DNA"/>
</dbReference>
<evidence type="ECO:0000313" key="26">
    <source>
        <dbReference type="EMBL" id="AWV49616.1"/>
    </source>
</evidence>
<dbReference type="PRINTS" id="PR01534">
    <property type="entry name" value="VOMERONASL1R"/>
</dbReference>
<evidence type="ECO:0000259" key="14">
    <source>
        <dbReference type="PROSITE" id="PS50262"/>
    </source>
</evidence>
<dbReference type="EMBL" id="MF119374">
    <property type="protein sequence ID" value="AWV49625.1"/>
    <property type="molecule type" value="Genomic_DNA"/>
</dbReference>
<evidence type="ECO:0000256" key="13">
    <source>
        <dbReference type="RuleBase" id="RU364061"/>
    </source>
</evidence>
<keyword evidence="11" id="KW-0325">Glycoprotein</keyword>
<dbReference type="EMBL" id="MF119338">
    <property type="protein sequence ID" value="AWV49589.1"/>
    <property type="molecule type" value="Genomic_DNA"/>
</dbReference>
<feature type="transmembrane region" description="Helical" evidence="13">
    <location>
        <begin position="84"/>
        <end position="106"/>
    </location>
</feature>
<dbReference type="EMBL" id="MF119370">
    <property type="protein sequence ID" value="AWV49621.1"/>
    <property type="molecule type" value="Genomic_DNA"/>
</dbReference>
<keyword evidence="8 13" id="KW-0297">G-protein coupled receptor</keyword>
<dbReference type="EMBL" id="MF119344">
    <property type="protein sequence ID" value="AWV49595.1"/>
    <property type="molecule type" value="Genomic_DNA"/>
</dbReference>
<keyword evidence="10 13" id="KW-0675">Receptor</keyword>
<evidence type="ECO:0000313" key="21">
    <source>
        <dbReference type="EMBL" id="AWV49596.1"/>
    </source>
</evidence>
<dbReference type="EMBL" id="MF119378">
    <property type="protein sequence ID" value="AWV49629.1"/>
    <property type="molecule type" value="Genomic_DNA"/>
</dbReference>
<comment type="function">
    <text evidence="1">Putative pheromone receptor.</text>
</comment>
<dbReference type="EMBL" id="MF119342">
    <property type="protein sequence ID" value="AWV49593.1"/>
    <property type="molecule type" value="Genomic_DNA"/>
</dbReference>
<evidence type="ECO:0000256" key="2">
    <source>
        <dbReference type="ARBA" id="ARBA00004651"/>
    </source>
</evidence>
<accession>A0A4Y1N580</accession>
<feature type="transmembrane region" description="Helical" evidence="13">
    <location>
        <begin position="127"/>
        <end position="147"/>
    </location>
</feature>
<evidence type="ECO:0000313" key="25">
    <source>
        <dbReference type="EMBL" id="AWV49615.1"/>
    </source>
</evidence>
<dbReference type="EMBL" id="MF119373">
    <property type="protein sequence ID" value="AWV49624.1"/>
    <property type="molecule type" value="Genomic_DNA"/>
</dbReference>
<evidence type="ECO:0000313" key="19">
    <source>
        <dbReference type="EMBL" id="AWV49593.1"/>
    </source>
</evidence>
<evidence type="ECO:0000313" key="28">
    <source>
        <dbReference type="EMBL" id="AWV49621.1"/>
    </source>
</evidence>
<dbReference type="InterPro" id="IPR017452">
    <property type="entry name" value="GPCR_Rhodpsn_7TM"/>
</dbReference>
<dbReference type="InterPro" id="IPR004072">
    <property type="entry name" value="Vmron_rcpt_1"/>
</dbReference>
<evidence type="ECO:0000313" key="18">
    <source>
        <dbReference type="EMBL" id="AWV49591.1"/>
    </source>
</evidence>
<evidence type="ECO:0000313" key="33">
    <source>
        <dbReference type="EMBL" id="AWV49629.1"/>
    </source>
</evidence>
<evidence type="ECO:0000313" key="31">
    <source>
        <dbReference type="EMBL" id="AWV49624.1"/>
    </source>
</evidence>
<evidence type="ECO:0000313" key="17">
    <source>
        <dbReference type="EMBL" id="AWV49589.1"/>
    </source>
</evidence>
<evidence type="ECO:0000313" key="35">
    <source>
        <dbReference type="EMBL" id="AWV49635.1"/>
    </source>
</evidence>
<dbReference type="EMBL" id="MF119384">
    <property type="protein sequence ID" value="AWV49635.1"/>
    <property type="molecule type" value="Genomic_DNA"/>
</dbReference>
<evidence type="ECO:0000256" key="3">
    <source>
        <dbReference type="ARBA" id="ARBA00010663"/>
    </source>
</evidence>
<feature type="transmembrane region" description="Helical" evidence="13">
    <location>
        <begin position="47"/>
        <end position="72"/>
    </location>
</feature>
<evidence type="ECO:0000256" key="10">
    <source>
        <dbReference type="ARBA" id="ARBA00023170"/>
    </source>
</evidence>
<dbReference type="EMBL" id="MF119371">
    <property type="protein sequence ID" value="AWV49622.1"/>
    <property type="molecule type" value="Genomic_DNA"/>
</dbReference>
<evidence type="ECO:0000256" key="11">
    <source>
        <dbReference type="ARBA" id="ARBA00023180"/>
    </source>
</evidence>
<evidence type="ECO:0000256" key="6">
    <source>
        <dbReference type="ARBA" id="ARBA00022692"/>
    </source>
</evidence>
<gene>
    <name evidence="34" type="primary">V1R8</name>
</gene>
<feature type="transmembrane region" description="Helical" evidence="13">
    <location>
        <begin position="192"/>
        <end position="212"/>
    </location>
</feature>
<dbReference type="EMBL" id="MF119368">
    <property type="protein sequence ID" value="AWV49619.1"/>
    <property type="molecule type" value="Genomic_DNA"/>
</dbReference>
<organism evidence="34">
    <name type="scientific">Nannospalax galili</name>
    <name type="common">Northern Israeli blind subterranean mole rat</name>
    <name type="synonym">Spalax galili</name>
    <dbReference type="NCBI Taxonomy" id="1026970"/>
    <lineage>
        <taxon>Eukaryota</taxon>
        <taxon>Metazoa</taxon>
        <taxon>Chordata</taxon>
        <taxon>Craniata</taxon>
        <taxon>Vertebrata</taxon>
        <taxon>Euteleostomi</taxon>
        <taxon>Mammalia</taxon>
        <taxon>Eutheria</taxon>
        <taxon>Euarchontoglires</taxon>
        <taxon>Glires</taxon>
        <taxon>Rodentia</taxon>
        <taxon>Myomorpha</taxon>
        <taxon>Muroidea</taxon>
        <taxon>Spalacidae</taxon>
        <taxon>Spalacinae</taxon>
        <taxon>Nannospalax</taxon>
    </lineage>
</organism>
<evidence type="ECO:0000313" key="24">
    <source>
        <dbReference type="EMBL" id="AWV49613.1"/>
    </source>
</evidence>
<dbReference type="Pfam" id="PF03402">
    <property type="entry name" value="V1R"/>
    <property type="match status" value="1"/>
</dbReference>
<keyword evidence="5 13" id="KW-0589">Pheromone response</keyword>
<dbReference type="EMBL" id="MF119360">
    <property type="protein sequence ID" value="AWV49611.1"/>
    <property type="molecule type" value="Genomic_DNA"/>
</dbReference>
<dbReference type="AlphaFoldDB" id="A0A4Y1N580"/>
<name>A0A4Y1N580_NANGA</name>
<keyword evidence="7 13" id="KW-1133">Transmembrane helix</keyword>
<dbReference type="EMBL" id="MF119330">
    <property type="protein sequence ID" value="AWV49581.1"/>
    <property type="molecule type" value="Genomic_DNA"/>
</dbReference>
<evidence type="ECO:0000313" key="29">
    <source>
        <dbReference type="EMBL" id="AWV49622.1"/>
    </source>
</evidence>
<evidence type="ECO:0000313" key="23">
    <source>
        <dbReference type="EMBL" id="AWV49611.1"/>
    </source>
</evidence>